<accession>A0A517P487</accession>
<dbReference type="InterPro" id="IPR016181">
    <property type="entry name" value="Acyl_CoA_acyltransferase"/>
</dbReference>
<dbReference type="InterPro" id="IPR038740">
    <property type="entry name" value="BioF2-like_GNAT_dom"/>
</dbReference>
<evidence type="ECO:0000313" key="3">
    <source>
        <dbReference type="Proteomes" id="UP000318741"/>
    </source>
</evidence>
<evidence type="ECO:0000313" key="2">
    <source>
        <dbReference type="EMBL" id="QDT14163.1"/>
    </source>
</evidence>
<dbReference type="Gene3D" id="3.40.630.30">
    <property type="match status" value="1"/>
</dbReference>
<proteinExistence type="predicted"/>
<evidence type="ECO:0000259" key="1">
    <source>
        <dbReference type="Pfam" id="PF13480"/>
    </source>
</evidence>
<organism evidence="2 3">
    <name type="scientific">Alienimonas californiensis</name>
    <dbReference type="NCBI Taxonomy" id="2527989"/>
    <lineage>
        <taxon>Bacteria</taxon>
        <taxon>Pseudomonadati</taxon>
        <taxon>Planctomycetota</taxon>
        <taxon>Planctomycetia</taxon>
        <taxon>Planctomycetales</taxon>
        <taxon>Planctomycetaceae</taxon>
        <taxon>Alienimonas</taxon>
    </lineage>
</organism>
<dbReference type="KEGG" id="acaf:CA12_02310"/>
<dbReference type="SUPFAM" id="SSF55729">
    <property type="entry name" value="Acyl-CoA N-acyltransferases (Nat)"/>
    <property type="match status" value="1"/>
</dbReference>
<dbReference type="Proteomes" id="UP000318741">
    <property type="component" value="Chromosome"/>
</dbReference>
<name>A0A517P487_9PLAN</name>
<keyword evidence="3" id="KW-1185">Reference proteome</keyword>
<gene>
    <name evidence="2" type="ORF">CA12_02310</name>
</gene>
<feature type="domain" description="BioF2-like acetyltransferase" evidence="1">
    <location>
        <begin position="124"/>
        <end position="266"/>
    </location>
</feature>
<dbReference type="AlphaFoldDB" id="A0A517P487"/>
<dbReference type="InterPro" id="IPR017469">
    <property type="entry name" value="PEP-CTERM_FemAB-rel"/>
</dbReference>
<protein>
    <submittedName>
        <fullName evidence="2">FemAB family protein</fullName>
    </submittedName>
</protein>
<dbReference type="Pfam" id="PF13480">
    <property type="entry name" value="Acetyltransf_6"/>
    <property type="match status" value="1"/>
</dbReference>
<dbReference type="EMBL" id="CP036265">
    <property type="protein sequence ID" value="QDT14163.1"/>
    <property type="molecule type" value="Genomic_DNA"/>
</dbReference>
<sequence length="324" mass="35613">MRRDKRWLRVLAAAFRHEPVLLTVPGCDGRPIAHLPLCLTRSRLFGRFAVALPYVNTAGATGGPTAFGPLIDAAVALAAEYDAKWLELRHEAPVDHPALTHRLSHKVHMRLRLPGDEEALMASFKSKRRSQLRKCLETDVTFRWGGEEVLNDFHAVFAENMRDLGTPVFGRELFAAILTEFDGDAEVCVGFDGPKPVAGALLIHDQPGTDGAIRTAVPSASTLRAYNPAGVNMAMYWQLLDRAVGRGAGEFDFGRSTVDSPTYRFKKQWGAEPHPACWQFHVRKGEPGGLSPEAGGFRLAVEAWKKLPLPIANRLGPKIVRGIP</sequence>
<reference evidence="2 3" key="1">
    <citation type="submission" date="2019-02" db="EMBL/GenBank/DDBJ databases">
        <title>Deep-cultivation of Planctomycetes and their phenomic and genomic characterization uncovers novel biology.</title>
        <authorList>
            <person name="Wiegand S."/>
            <person name="Jogler M."/>
            <person name="Boedeker C."/>
            <person name="Pinto D."/>
            <person name="Vollmers J."/>
            <person name="Rivas-Marin E."/>
            <person name="Kohn T."/>
            <person name="Peeters S.H."/>
            <person name="Heuer A."/>
            <person name="Rast P."/>
            <person name="Oberbeckmann S."/>
            <person name="Bunk B."/>
            <person name="Jeske O."/>
            <person name="Meyerdierks A."/>
            <person name="Storesund J.E."/>
            <person name="Kallscheuer N."/>
            <person name="Luecker S."/>
            <person name="Lage O.M."/>
            <person name="Pohl T."/>
            <person name="Merkel B.J."/>
            <person name="Hornburger P."/>
            <person name="Mueller R.-W."/>
            <person name="Bruemmer F."/>
            <person name="Labrenz M."/>
            <person name="Spormann A.M."/>
            <person name="Op den Camp H."/>
            <person name="Overmann J."/>
            <person name="Amann R."/>
            <person name="Jetten M.S.M."/>
            <person name="Mascher T."/>
            <person name="Medema M.H."/>
            <person name="Devos D.P."/>
            <person name="Kaster A.-K."/>
            <person name="Ovreas L."/>
            <person name="Rohde M."/>
            <person name="Galperin M.Y."/>
            <person name="Jogler C."/>
        </authorList>
    </citation>
    <scope>NUCLEOTIDE SEQUENCE [LARGE SCALE GENOMIC DNA]</scope>
    <source>
        <strain evidence="2 3">CA12</strain>
    </source>
</reference>
<dbReference type="NCBIfam" id="TIGR03019">
    <property type="entry name" value="pepcterm_femAB"/>
    <property type="match status" value="1"/>
</dbReference>